<feature type="region of interest" description="Disordered" evidence="2">
    <location>
        <begin position="87"/>
        <end position="107"/>
    </location>
</feature>
<evidence type="ECO:0000256" key="1">
    <source>
        <dbReference type="ARBA" id="ARBA00022723"/>
    </source>
</evidence>
<dbReference type="PROSITE" id="PS50846">
    <property type="entry name" value="HMA_2"/>
    <property type="match status" value="1"/>
</dbReference>
<dbReference type="Proteomes" id="UP000593562">
    <property type="component" value="Unassembled WGS sequence"/>
</dbReference>
<dbReference type="SUPFAM" id="SSF55008">
    <property type="entry name" value="HMA, heavy metal-associated domain"/>
    <property type="match status" value="1"/>
</dbReference>
<keyword evidence="5" id="KW-1185">Reference proteome</keyword>
<feature type="compositionally biased region" description="Basic residues" evidence="2">
    <location>
        <begin position="87"/>
        <end position="97"/>
    </location>
</feature>
<dbReference type="InterPro" id="IPR006121">
    <property type="entry name" value="HMA_dom"/>
</dbReference>
<evidence type="ECO:0000256" key="2">
    <source>
        <dbReference type="SAM" id="MobiDB-lite"/>
    </source>
</evidence>
<dbReference type="InParanoid" id="A0A7J7DAM2"/>
<dbReference type="InterPro" id="IPR036163">
    <property type="entry name" value="HMA_dom_sf"/>
</dbReference>
<dbReference type="PANTHER" id="PTHR22814">
    <property type="entry name" value="COPPER TRANSPORT PROTEIN ATOX1-RELATED"/>
    <property type="match status" value="1"/>
</dbReference>
<dbReference type="CDD" id="cd00371">
    <property type="entry name" value="HMA"/>
    <property type="match status" value="1"/>
</dbReference>
<dbReference type="GO" id="GO:0046872">
    <property type="term" value="F:metal ion binding"/>
    <property type="evidence" value="ECO:0007669"/>
    <property type="project" value="UniProtKB-KW"/>
</dbReference>
<protein>
    <recommendedName>
        <fullName evidence="3">HMA domain-containing protein</fullName>
    </recommendedName>
</protein>
<accession>A0A7J7DAM2</accession>
<name>A0A7J7DAM2_TRIWF</name>
<dbReference type="Pfam" id="PF00403">
    <property type="entry name" value="HMA"/>
    <property type="match status" value="1"/>
</dbReference>
<evidence type="ECO:0000313" key="5">
    <source>
        <dbReference type="Proteomes" id="UP000593562"/>
    </source>
</evidence>
<dbReference type="Gene3D" id="3.30.70.100">
    <property type="match status" value="1"/>
</dbReference>
<sequence>MADLQIVPTTDDNYKKEKEVVEAQYVEMMVPLYSYGCEKKLKNHLSRLKGIYSVNVDYSQQKVTVWGICNKYDVLATARTKRKQARFWNPQHHHHHNNNNEDAEISQPKCKYSSISSKTSLTRARSFTWDWKAIKKVFTISPSF</sequence>
<comment type="caution">
    <text evidence="4">The sequence shown here is derived from an EMBL/GenBank/DDBJ whole genome shotgun (WGS) entry which is preliminary data.</text>
</comment>
<feature type="domain" description="HMA" evidence="3">
    <location>
        <begin position="23"/>
        <end position="90"/>
    </location>
</feature>
<reference evidence="4 5" key="1">
    <citation type="journal article" date="2020" name="Nat. Commun.">
        <title>Genome of Tripterygium wilfordii and identification of cytochrome P450 involved in triptolide biosynthesis.</title>
        <authorList>
            <person name="Tu L."/>
            <person name="Su P."/>
            <person name="Zhang Z."/>
            <person name="Gao L."/>
            <person name="Wang J."/>
            <person name="Hu T."/>
            <person name="Zhou J."/>
            <person name="Zhang Y."/>
            <person name="Zhao Y."/>
            <person name="Liu Y."/>
            <person name="Song Y."/>
            <person name="Tong Y."/>
            <person name="Lu Y."/>
            <person name="Yang J."/>
            <person name="Xu C."/>
            <person name="Jia M."/>
            <person name="Peters R.J."/>
            <person name="Huang L."/>
            <person name="Gao W."/>
        </authorList>
    </citation>
    <scope>NUCLEOTIDE SEQUENCE [LARGE SCALE GENOMIC DNA]</scope>
    <source>
        <strain evidence="5">cv. XIE 37</strain>
        <tissue evidence="4">Leaf</tissue>
    </source>
</reference>
<dbReference type="OrthoDB" id="603535at2759"/>
<evidence type="ECO:0000259" key="3">
    <source>
        <dbReference type="PROSITE" id="PS50846"/>
    </source>
</evidence>
<keyword evidence="1" id="KW-0479">Metal-binding</keyword>
<proteinExistence type="predicted"/>
<dbReference type="AlphaFoldDB" id="A0A7J7DAM2"/>
<evidence type="ECO:0000313" key="4">
    <source>
        <dbReference type="EMBL" id="KAF5743425.1"/>
    </source>
</evidence>
<organism evidence="4 5">
    <name type="scientific">Tripterygium wilfordii</name>
    <name type="common">Thunder God vine</name>
    <dbReference type="NCBI Taxonomy" id="458696"/>
    <lineage>
        <taxon>Eukaryota</taxon>
        <taxon>Viridiplantae</taxon>
        <taxon>Streptophyta</taxon>
        <taxon>Embryophyta</taxon>
        <taxon>Tracheophyta</taxon>
        <taxon>Spermatophyta</taxon>
        <taxon>Magnoliopsida</taxon>
        <taxon>eudicotyledons</taxon>
        <taxon>Gunneridae</taxon>
        <taxon>Pentapetalae</taxon>
        <taxon>rosids</taxon>
        <taxon>fabids</taxon>
        <taxon>Celastrales</taxon>
        <taxon>Celastraceae</taxon>
        <taxon>Tripterygium</taxon>
    </lineage>
</organism>
<dbReference type="EMBL" id="JAAARO010000008">
    <property type="protein sequence ID" value="KAF5743425.1"/>
    <property type="molecule type" value="Genomic_DNA"/>
</dbReference>
<dbReference type="PANTHER" id="PTHR22814:SF305">
    <property type="entry name" value="HEAVY METAL TRANSPORT_DETOXIFICATION SUPERFAMILY PROTEIN"/>
    <property type="match status" value="1"/>
</dbReference>
<gene>
    <name evidence="4" type="ORF">HS088_TW08G00006</name>
</gene>